<accession>A0A2S2Q3Z8</accession>
<sequence>MNVKNNGEIHIQLLTNACQNVCSFIKTITVDNISKDDEMSNYKLKVDKLECLSSSLKTQLEQINDLVKQLANSLSITINQDESSIVILNQLLLSLSKKDVQSIKKRKLYYSYSPLKLSLKEKTEENEDSKSIKSMQFEKEKKISSQDNKWKLQIKRDGNPSDLLNKSKQTTLMFQPCKEKMKMDITTFTMSTPKNSNLSAEVLNVKSTDAAINVSQSNLTDSTINSTQIEDTNNISLSHFHKIIKPKINELPIVKTNILESNKINASHDQTENQLCNETFNETSCSPINISMNVLKTATTSINKTKIPNINVLDSFDIIPGLNDKKNDLPNYKFKEDPVRKQNERKLLNGWDCEDCSKFYKANNDNPVEAKTAMNHFSRHRSVKHQHHALTPPGFWDPL</sequence>
<dbReference type="OrthoDB" id="5801062at2759"/>
<evidence type="ECO:0000313" key="3">
    <source>
        <dbReference type="RefSeq" id="XP_025409007.1"/>
    </source>
</evidence>
<dbReference type="GeneID" id="112682589"/>
<dbReference type="Proteomes" id="UP000694846">
    <property type="component" value="Unplaced"/>
</dbReference>
<dbReference type="AlphaFoldDB" id="A0A2S2Q3Z8"/>
<evidence type="ECO:0000313" key="1">
    <source>
        <dbReference type="EMBL" id="MBY72331.1"/>
    </source>
</evidence>
<reference evidence="1" key="1">
    <citation type="submission" date="2018-04" db="EMBL/GenBank/DDBJ databases">
        <title>Transcriptome assembly of Sipha flava.</title>
        <authorList>
            <person name="Scully E.D."/>
            <person name="Geib S.M."/>
            <person name="Palmer N.A."/>
            <person name="Koch K."/>
            <person name="Bradshaw J."/>
            <person name="Heng-Moss T."/>
            <person name="Sarath G."/>
        </authorList>
    </citation>
    <scope>NUCLEOTIDE SEQUENCE</scope>
</reference>
<reference evidence="3" key="2">
    <citation type="submission" date="2025-04" db="UniProtKB">
        <authorList>
            <consortium name="RefSeq"/>
        </authorList>
    </citation>
    <scope>IDENTIFICATION</scope>
    <source>
        <tissue evidence="3">Whole body</tissue>
    </source>
</reference>
<organism evidence="1">
    <name type="scientific">Sipha flava</name>
    <name type="common">yellow sugarcane aphid</name>
    <dbReference type="NCBI Taxonomy" id="143950"/>
    <lineage>
        <taxon>Eukaryota</taxon>
        <taxon>Metazoa</taxon>
        <taxon>Ecdysozoa</taxon>
        <taxon>Arthropoda</taxon>
        <taxon>Hexapoda</taxon>
        <taxon>Insecta</taxon>
        <taxon>Pterygota</taxon>
        <taxon>Neoptera</taxon>
        <taxon>Paraneoptera</taxon>
        <taxon>Hemiptera</taxon>
        <taxon>Sternorrhyncha</taxon>
        <taxon>Aphidomorpha</taxon>
        <taxon>Aphidoidea</taxon>
        <taxon>Aphididae</taxon>
        <taxon>Sipha</taxon>
    </lineage>
</organism>
<dbReference type="RefSeq" id="XP_025409007.1">
    <property type="nucleotide sequence ID" value="XM_025553222.1"/>
</dbReference>
<proteinExistence type="predicted"/>
<protein>
    <submittedName>
        <fullName evidence="3">Uncharacterized protein LOC112682589</fullName>
    </submittedName>
</protein>
<keyword evidence="2" id="KW-1185">Reference proteome</keyword>
<dbReference type="EMBL" id="GGMS01003128">
    <property type="protein sequence ID" value="MBY72331.1"/>
    <property type="molecule type" value="Transcribed_RNA"/>
</dbReference>
<evidence type="ECO:0000313" key="2">
    <source>
        <dbReference type="Proteomes" id="UP000694846"/>
    </source>
</evidence>
<gene>
    <name evidence="3" type="primary">LOC112682589</name>
    <name evidence="1" type="ORF">g.157341</name>
</gene>
<name>A0A2S2Q3Z8_9HEMI</name>